<keyword evidence="5" id="KW-1185">Reference proteome</keyword>
<gene>
    <name evidence="4" type="ORF">FB460_1553</name>
</gene>
<dbReference type="Pfam" id="PF11992">
    <property type="entry name" value="TgpA_N"/>
    <property type="match status" value="1"/>
</dbReference>
<feature type="transmembrane region" description="Helical" evidence="2">
    <location>
        <begin position="224"/>
        <end position="245"/>
    </location>
</feature>
<dbReference type="InterPro" id="IPR021878">
    <property type="entry name" value="TgpA_N"/>
</dbReference>
<evidence type="ECO:0000259" key="3">
    <source>
        <dbReference type="SMART" id="SM00460"/>
    </source>
</evidence>
<dbReference type="Pfam" id="PF01841">
    <property type="entry name" value="Transglut_core"/>
    <property type="match status" value="1"/>
</dbReference>
<proteinExistence type="predicted"/>
<feature type="transmembrane region" description="Helical" evidence="2">
    <location>
        <begin position="127"/>
        <end position="148"/>
    </location>
</feature>
<dbReference type="OrthoDB" id="9804023at2"/>
<feature type="transmembrane region" description="Helical" evidence="2">
    <location>
        <begin position="610"/>
        <end position="633"/>
    </location>
</feature>
<feature type="compositionally biased region" description="Pro residues" evidence="1">
    <location>
        <begin position="579"/>
        <end position="601"/>
    </location>
</feature>
<comment type="caution">
    <text evidence="4">The sequence shown here is derived from an EMBL/GenBank/DDBJ whole genome shotgun (WGS) entry which is preliminary data.</text>
</comment>
<evidence type="ECO:0000256" key="1">
    <source>
        <dbReference type="SAM" id="MobiDB-lite"/>
    </source>
</evidence>
<dbReference type="Proteomes" id="UP000316196">
    <property type="component" value="Unassembled WGS sequence"/>
</dbReference>
<feature type="transmembrane region" description="Helical" evidence="2">
    <location>
        <begin position="48"/>
        <end position="66"/>
    </location>
</feature>
<evidence type="ECO:0000313" key="4">
    <source>
        <dbReference type="EMBL" id="TQL57713.1"/>
    </source>
</evidence>
<dbReference type="InterPro" id="IPR002931">
    <property type="entry name" value="Transglutaminase-like"/>
</dbReference>
<dbReference type="InterPro" id="IPR052901">
    <property type="entry name" value="Bact_TGase-like"/>
</dbReference>
<name>A0A542ZBJ8_9ACTN</name>
<dbReference type="PANTHER" id="PTHR42736:SF1">
    <property type="entry name" value="PROTEIN-GLUTAMINE GAMMA-GLUTAMYLTRANSFERASE"/>
    <property type="match status" value="1"/>
</dbReference>
<feature type="domain" description="Transglutaminase-like" evidence="3">
    <location>
        <begin position="476"/>
        <end position="545"/>
    </location>
</feature>
<dbReference type="RefSeq" id="WP_142093561.1">
    <property type="nucleotide sequence ID" value="NZ_BAAAMD010000003.1"/>
</dbReference>
<evidence type="ECO:0000256" key="2">
    <source>
        <dbReference type="SAM" id="Phobius"/>
    </source>
</evidence>
<dbReference type="EMBL" id="VFOR01000002">
    <property type="protein sequence ID" value="TQL57713.1"/>
    <property type="molecule type" value="Genomic_DNA"/>
</dbReference>
<accession>A0A542ZBJ8</accession>
<dbReference type="SMART" id="SM00460">
    <property type="entry name" value="TGc"/>
    <property type="match status" value="1"/>
</dbReference>
<dbReference type="AlphaFoldDB" id="A0A542ZBJ8"/>
<dbReference type="Gene3D" id="3.10.620.30">
    <property type="match status" value="1"/>
</dbReference>
<keyword evidence="2" id="KW-0472">Membrane</keyword>
<sequence>MARPARAANPAPPRPQVITSSDRASVAIGLGVILAALPLKMLVMGWSYMWLTIPLVALLSMASLVVRRLRLGSLMTLIVQIILMTAFLLAVAQSLKTEGGIFSGWWGLYEQASEHIMSQASPMEPNAGVTLLFTTFMGVIAILTDVMVQTIQRPAWSLLPLAMVWVIPTFTLRNETPFWTVAAMFGGYLVILLADGVNVTAWWPRGVRRRDTDRTNGALALRSALIAVPALVLAMVGGMALPVLMNGEWTRDKPKGADGPLTMSDPSLDLRRNLNQPEDREVIRYSTEAEDGVYLRMTSLPAFDGTGWHSSGVQLRDMPLDPPPGVTSVDYDTINTQIQVTEFGSEYLPAPYAPQELQVDGEWKYDPDSLMVMATGDNRTEATRDLEYSVSSLDVQPDGQGLSQAQTGNPPDARYTVPIPEDLPPELFELSQQLTSDQPTPALKAAAIQSYLRSDEFTYSTEPQPGTGYDALQNFLFTDKKGYCEQFAGSMAVLARLAGIPSRVAVGFLPGEKQGDDHVVSIRDYHAWPELYFEGYGWVRFEPTPSVGVAPSWTVVGQGSEEGNGQGETPEPTQEGSPSPTPTPTPSEKPDAPLPGPVDPPESPAWVQTLVFIGLVVGVVAGLALFVSIPFLIRRRRRLHRLATTGDMDQRVEGAWAEVRDSVLDAGENWPTGSPRVIGKLVGERLDTQSARAMEVLSLIVERQRYARSNSVNADLAAIAQDVRRGLLHDQDLSTKFAANWWPRSLWLGLFGRKS</sequence>
<feature type="transmembrane region" description="Helical" evidence="2">
    <location>
        <begin position="178"/>
        <end position="203"/>
    </location>
</feature>
<organism evidence="4 5">
    <name type="scientific">Propioniferax innocua</name>
    <dbReference type="NCBI Taxonomy" id="1753"/>
    <lineage>
        <taxon>Bacteria</taxon>
        <taxon>Bacillati</taxon>
        <taxon>Actinomycetota</taxon>
        <taxon>Actinomycetes</taxon>
        <taxon>Propionibacteriales</taxon>
        <taxon>Propionibacteriaceae</taxon>
        <taxon>Propioniferax</taxon>
    </lineage>
</organism>
<dbReference type="SUPFAM" id="SSF54001">
    <property type="entry name" value="Cysteine proteinases"/>
    <property type="match status" value="1"/>
</dbReference>
<protein>
    <submittedName>
        <fullName evidence="4">Transglutaminase superfamily protein</fullName>
    </submittedName>
</protein>
<feature type="compositionally biased region" description="Low complexity" evidence="1">
    <location>
        <begin position="567"/>
        <end position="578"/>
    </location>
</feature>
<feature type="transmembrane region" description="Helical" evidence="2">
    <location>
        <begin position="24"/>
        <end position="42"/>
    </location>
</feature>
<feature type="transmembrane region" description="Helical" evidence="2">
    <location>
        <begin position="155"/>
        <end position="172"/>
    </location>
</feature>
<keyword evidence="2" id="KW-0812">Transmembrane</keyword>
<keyword evidence="2" id="KW-1133">Transmembrane helix</keyword>
<feature type="transmembrane region" description="Helical" evidence="2">
    <location>
        <begin position="73"/>
        <end position="95"/>
    </location>
</feature>
<dbReference type="PANTHER" id="PTHR42736">
    <property type="entry name" value="PROTEIN-GLUTAMINE GAMMA-GLUTAMYLTRANSFERASE"/>
    <property type="match status" value="1"/>
</dbReference>
<dbReference type="InterPro" id="IPR038765">
    <property type="entry name" value="Papain-like_cys_pep_sf"/>
</dbReference>
<evidence type="ECO:0000313" key="5">
    <source>
        <dbReference type="Proteomes" id="UP000316196"/>
    </source>
</evidence>
<feature type="region of interest" description="Disordered" evidence="1">
    <location>
        <begin position="552"/>
        <end position="601"/>
    </location>
</feature>
<reference evidence="4 5" key="1">
    <citation type="submission" date="2019-06" db="EMBL/GenBank/DDBJ databases">
        <title>Sequencing the genomes of 1000 actinobacteria strains.</title>
        <authorList>
            <person name="Klenk H.-P."/>
        </authorList>
    </citation>
    <scope>NUCLEOTIDE SEQUENCE [LARGE SCALE GENOMIC DNA]</scope>
    <source>
        <strain evidence="4 5">DSM 8251</strain>
    </source>
</reference>